<protein>
    <submittedName>
        <fullName evidence="4">Uncharacterized protein</fullName>
    </submittedName>
</protein>
<evidence type="ECO:0000313" key="5">
    <source>
        <dbReference type="Proteomes" id="UP000749559"/>
    </source>
</evidence>
<evidence type="ECO:0000313" key="4">
    <source>
        <dbReference type="EMBL" id="CAH1786542.1"/>
    </source>
</evidence>
<organism evidence="4 5">
    <name type="scientific">Owenia fusiformis</name>
    <name type="common">Polychaete worm</name>
    <dbReference type="NCBI Taxonomy" id="6347"/>
    <lineage>
        <taxon>Eukaryota</taxon>
        <taxon>Metazoa</taxon>
        <taxon>Spiralia</taxon>
        <taxon>Lophotrochozoa</taxon>
        <taxon>Annelida</taxon>
        <taxon>Polychaeta</taxon>
        <taxon>Sedentaria</taxon>
        <taxon>Canalipalpata</taxon>
        <taxon>Sabellida</taxon>
        <taxon>Oweniida</taxon>
        <taxon>Oweniidae</taxon>
        <taxon>Owenia</taxon>
    </lineage>
</organism>
<gene>
    <name evidence="4" type="ORF">OFUS_LOCUS12423</name>
</gene>
<dbReference type="FunFam" id="2.70.170.10:FF:000028">
    <property type="entry name" value="AcetylCholine Receptor"/>
    <property type="match status" value="1"/>
</dbReference>
<dbReference type="PANTHER" id="PTHR18945">
    <property type="entry name" value="NEUROTRANSMITTER GATED ION CHANNEL"/>
    <property type="match status" value="1"/>
</dbReference>
<keyword evidence="3" id="KW-0407">Ion channel</keyword>
<feature type="chain" id="PRO_5042621154" evidence="3">
    <location>
        <begin position="19"/>
        <end position="241"/>
    </location>
</feature>
<comment type="subcellular location">
    <subcellularLocation>
        <location evidence="1">Membrane</location>
        <topology evidence="1">Multi-pass membrane protein</topology>
    </subcellularLocation>
</comment>
<dbReference type="InterPro" id="IPR006202">
    <property type="entry name" value="Neur_chan_lig-bd"/>
</dbReference>
<dbReference type="InterPro" id="IPR018000">
    <property type="entry name" value="Neurotransmitter_ion_chnl_CS"/>
</dbReference>
<evidence type="ECO:0000256" key="2">
    <source>
        <dbReference type="ARBA" id="ARBA00023136"/>
    </source>
</evidence>
<comment type="similarity">
    <text evidence="3">Belongs to the ligand-gated ion channel (TC 1.A.9) family.</text>
</comment>
<dbReference type="SUPFAM" id="SSF63712">
    <property type="entry name" value="Nicotinic receptor ligand binding domain-like"/>
    <property type="match status" value="1"/>
</dbReference>
<dbReference type="PROSITE" id="PS00236">
    <property type="entry name" value="NEUROTR_ION_CHANNEL"/>
    <property type="match status" value="1"/>
</dbReference>
<dbReference type="Proteomes" id="UP000749559">
    <property type="component" value="Unassembled WGS sequence"/>
</dbReference>
<dbReference type="GO" id="GO:0004888">
    <property type="term" value="F:transmembrane signaling receptor activity"/>
    <property type="evidence" value="ECO:0007669"/>
    <property type="project" value="InterPro"/>
</dbReference>
<dbReference type="InterPro" id="IPR036734">
    <property type="entry name" value="Neur_chan_lig-bd_sf"/>
</dbReference>
<name>A0A8J1XVK9_OWEFU</name>
<proteinExistence type="inferred from homology"/>
<keyword evidence="3" id="KW-0732">Signal</keyword>
<dbReference type="GO" id="GO:0016020">
    <property type="term" value="C:membrane"/>
    <property type="evidence" value="ECO:0007669"/>
    <property type="project" value="UniProtKB-SubCell"/>
</dbReference>
<sequence>MFRFGFVISFTLVFGVVSIGVNNTTNTRSHKGKELLRDILRDYEKSVRPIEQVDQPLHVYVQLSLQQILNLDEKNQHLQTGTMLTLRWHDDYLMWNPEEYGNITYLPIHSSLIWIPDITAYNKIEPDTTLVDKGIATVFSTGHVTHTQYSLLTTACDIDMTYFPYDEQKCNFSLGSLTSQGNDYIVLEMEKEDPIDRAYFYPNVEWEILDIHGENKNDSMREYVLMQRERYCLCERNVSSS</sequence>
<accession>A0A8J1XVK9</accession>
<keyword evidence="3" id="KW-0813">Transport</keyword>
<dbReference type="EMBL" id="CAIIXF020000006">
    <property type="protein sequence ID" value="CAH1786542.1"/>
    <property type="molecule type" value="Genomic_DNA"/>
</dbReference>
<comment type="caution">
    <text evidence="4">The sequence shown here is derived from an EMBL/GenBank/DDBJ whole genome shotgun (WGS) entry which is preliminary data.</text>
</comment>
<keyword evidence="5" id="KW-1185">Reference proteome</keyword>
<dbReference type="Pfam" id="PF02931">
    <property type="entry name" value="Neur_chan_LBD"/>
    <property type="match status" value="1"/>
</dbReference>
<feature type="signal peptide" evidence="3">
    <location>
        <begin position="1"/>
        <end position="18"/>
    </location>
</feature>
<dbReference type="OrthoDB" id="5975154at2759"/>
<dbReference type="InterPro" id="IPR006201">
    <property type="entry name" value="Neur_channel"/>
</dbReference>
<reference evidence="4" key="1">
    <citation type="submission" date="2022-03" db="EMBL/GenBank/DDBJ databases">
        <authorList>
            <person name="Martin C."/>
        </authorList>
    </citation>
    <scope>NUCLEOTIDE SEQUENCE</scope>
</reference>
<dbReference type="AlphaFoldDB" id="A0A8J1XVK9"/>
<keyword evidence="2" id="KW-0472">Membrane</keyword>
<dbReference type="PRINTS" id="PR00252">
    <property type="entry name" value="NRIONCHANNEL"/>
</dbReference>
<evidence type="ECO:0000256" key="1">
    <source>
        <dbReference type="ARBA" id="ARBA00004141"/>
    </source>
</evidence>
<keyword evidence="3" id="KW-0406">Ion transport</keyword>
<dbReference type="Gene3D" id="2.70.170.10">
    <property type="entry name" value="Neurotransmitter-gated ion-channel ligand-binding domain"/>
    <property type="match status" value="1"/>
</dbReference>
<dbReference type="GO" id="GO:0005230">
    <property type="term" value="F:extracellular ligand-gated monoatomic ion channel activity"/>
    <property type="evidence" value="ECO:0007669"/>
    <property type="project" value="InterPro"/>
</dbReference>
<evidence type="ECO:0000256" key="3">
    <source>
        <dbReference type="RuleBase" id="RU000687"/>
    </source>
</evidence>